<dbReference type="Proteomes" id="UP000004457">
    <property type="component" value="Unassembled WGS sequence"/>
</dbReference>
<dbReference type="EMBL" id="ACEN01000020">
    <property type="protein sequence ID" value="EEG34086.1"/>
    <property type="molecule type" value="Genomic_DNA"/>
</dbReference>
<evidence type="ECO:0008006" key="3">
    <source>
        <dbReference type="Google" id="ProtNLM"/>
    </source>
</evidence>
<dbReference type="Pfam" id="PF09965">
    <property type="entry name" value="DUF2199"/>
    <property type="match status" value="1"/>
</dbReference>
<dbReference type="eggNOG" id="COG4899">
    <property type="taxonomic scope" value="Bacteria"/>
</dbReference>
<gene>
    <name evidence="1" type="ORF">NEIFLAOT_00811</name>
</gene>
<evidence type="ECO:0000313" key="1">
    <source>
        <dbReference type="EMBL" id="EEG34086.1"/>
    </source>
</evidence>
<dbReference type="InterPro" id="IPR018697">
    <property type="entry name" value="DUF2199"/>
</dbReference>
<proteinExistence type="predicted"/>
<evidence type="ECO:0000313" key="2">
    <source>
        <dbReference type="Proteomes" id="UP000004457"/>
    </source>
</evidence>
<keyword evidence="2" id="KW-1185">Reference proteome</keyword>
<organism evidence="1 2">
    <name type="scientific">Neisseria flavescens NRL30031/H210</name>
    <dbReference type="NCBI Taxonomy" id="546264"/>
    <lineage>
        <taxon>Bacteria</taxon>
        <taxon>Pseudomonadati</taxon>
        <taxon>Pseudomonadota</taxon>
        <taxon>Betaproteobacteria</taxon>
        <taxon>Neisseriales</taxon>
        <taxon>Neisseriaceae</taxon>
        <taxon>Neisseria</taxon>
    </lineage>
</organism>
<reference evidence="1 2" key="1">
    <citation type="submission" date="2009-01" db="EMBL/GenBank/DDBJ databases">
        <authorList>
            <person name="Fulton L."/>
            <person name="Clifton S."/>
            <person name="Chinwalla A.T."/>
            <person name="Mitreva M."/>
            <person name="Sodergren E."/>
            <person name="Weinstock G."/>
            <person name="Clifton S."/>
            <person name="Dooling D.J."/>
            <person name="Fulton B."/>
            <person name="Minx P."/>
            <person name="Pepin K.H."/>
            <person name="Johnson M."/>
            <person name="Bhonagiri V."/>
            <person name="Nash W.E."/>
            <person name="Mardis E.R."/>
            <person name="Wilson R.K."/>
        </authorList>
    </citation>
    <scope>NUCLEOTIDE SEQUENCE [LARGE SCALE GENOMIC DNA]</scope>
    <source>
        <strain evidence="1 2">NRL30031/H210</strain>
    </source>
</reference>
<protein>
    <recommendedName>
        <fullName evidence="3">DUF2199 domain-containing protein</fullName>
    </recommendedName>
</protein>
<name>C0ELK6_NEIFL</name>
<sequence length="182" mass="21122">MEFKESKIQKEPIMYTCTSCGEKHEDMPAIGFITPDPYNELSEDERSTYRAECNGDFCIIRYPDQTDRFIRAVLPIPIIGHEETLEYGVWVSVSEKSFNDYQSRFHDNPENVVYFGMICNRLPPYETDTFGLHCNVVTRSNNQRPLLQLHQSGEHPLVRDFYQGIEYAEAQARVDAVFGSDY</sequence>
<accession>C0ELK6</accession>
<dbReference type="AlphaFoldDB" id="C0ELK6"/>
<comment type="caution">
    <text evidence="1">The sequence shown here is derived from an EMBL/GenBank/DDBJ whole genome shotgun (WGS) entry which is preliminary data.</text>
</comment>